<dbReference type="GO" id="GO:0015629">
    <property type="term" value="C:actin cytoskeleton"/>
    <property type="evidence" value="ECO:0007669"/>
    <property type="project" value="TreeGrafter"/>
</dbReference>
<reference evidence="9" key="2">
    <citation type="submission" date="2025-08" db="UniProtKB">
        <authorList>
            <consortium name="Ensembl"/>
        </authorList>
    </citation>
    <scope>IDENTIFICATION</scope>
</reference>
<evidence type="ECO:0000256" key="3">
    <source>
        <dbReference type="ARBA" id="ARBA00022553"/>
    </source>
</evidence>
<dbReference type="STRING" id="244447.ENSCSEP00000000650"/>
<comment type="subcellular location">
    <subcellularLocation>
        <location evidence="1">Cytoplasm</location>
    </subcellularLocation>
</comment>
<feature type="compositionally biased region" description="Low complexity" evidence="7">
    <location>
        <begin position="310"/>
        <end position="319"/>
    </location>
</feature>
<feature type="compositionally biased region" description="Gly residues" evidence="7">
    <location>
        <begin position="575"/>
        <end position="590"/>
    </location>
</feature>
<feature type="compositionally biased region" description="Low complexity" evidence="7">
    <location>
        <begin position="340"/>
        <end position="351"/>
    </location>
</feature>
<feature type="compositionally biased region" description="Pro residues" evidence="7">
    <location>
        <begin position="751"/>
        <end position="760"/>
    </location>
</feature>
<reference evidence="9" key="3">
    <citation type="submission" date="2025-09" db="UniProtKB">
        <authorList>
            <consortium name="Ensembl"/>
        </authorList>
    </citation>
    <scope>IDENTIFICATION</scope>
</reference>
<evidence type="ECO:0000256" key="4">
    <source>
        <dbReference type="ARBA" id="ARBA00023054"/>
    </source>
</evidence>
<dbReference type="CDD" id="cd07643">
    <property type="entry name" value="I-BAR_IMD_MIM"/>
    <property type="match status" value="1"/>
</dbReference>
<dbReference type="InterPro" id="IPR030127">
    <property type="entry name" value="MTSS1/MTSS2"/>
</dbReference>
<dbReference type="GO" id="GO:0005737">
    <property type="term" value="C:cytoplasm"/>
    <property type="evidence" value="ECO:0007669"/>
    <property type="project" value="UniProtKB-SubCell"/>
</dbReference>
<feature type="domain" description="IMD" evidence="8">
    <location>
        <begin position="6"/>
        <end position="258"/>
    </location>
</feature>
<feature type="compositionally biased region" description="Polar residues" evidence="7">
    <location>
        <begin position="529"/>
        <end position="548"/>
    </location>
</feature>
<dbReference type="CTD" id="564555"/>
<dbReference type="PANTHER" id="PTHR15708:SF8">
    <property type="entry name" value="PROTEIN MTSS 2"/>
    <property type="match status" value="1"/>
</dbReference>
<dbReference type="AlphaFoldDB" id="A0A3P8UK36"/>
<dbReference type="Pfam" id="PF08397">
    <property type="entry name" value="IMD"/>
    <property type="match status" value="1"/>
</dbReference>
<feature type="region of interest" description="Disordered" evidence="7">
    <location>
        <begin position="746"/>
        <end position="805"/>
    </location>
</feature>
<evidence type="ECO:0000256" key="7">
    <source>
        <dbReference type="SAM" id="MobiDB-lite"/>
    </source>
</evidence>
<dbReference type="InParanoid" id="A0A3P8UK36"/>
<dbReference type="GO" id="GO:0005543">
    <property type="term" value="F:phospholipid binding"/>
    <property type="evidence" value="ECO:0007669"/>
    <property type="project" value="TreeGrafter"/>
</dbReference>
<dbReference type="OrthoDB" id="10061327at2759"/>
<evidence type="ECO:0000256" key="6">
    <source>
        <dbReference type="ARBA" id="ARBA00061293"/>
    </source>
</evidence>
<dbReference type="RefSeq" id="XP_008308135.1">
    <property type="nucleotide sequence ID" value="XM_008309913.2"/>
</dbReference>
<dbReference type="PROSITE" id="PS51338">
    <property type="entry name" value="IMD"/>
    <property type="match status" value="1"/>
</dbReference>
<dbReference type="FunFam" id="1.20.1270.60:FF:000010">
    <property type="entry name" value="Metastasis suppressor 1, isoform CRA_e"/>
    <property type="match status" value="1"/>
</dbReference>
<sequence>MVDLANMETVEKECGALGGLFQAIVNDMKCSYPVWEDFSAKATKLHSQLRTTVLAAVAFLDAFQRVADMATNTRGATRDIGSALTRMCMRHRSIEAKLRQFTNALMESLVTPLQDKIEDWKKTANQLDKDHAKEYKRSRHEIKKKSSDTIKLQKKARKEIQGRGDLQPQLDSAMQDVSDMCLLMEEMEKQAVRRALVEERGRFCTFISFLQPVVNGEISMLGEITHLQAIIDDLTVLTTDPHKLPAASEQVIKDLKGSDYTWSYQTPPSSPSSSGSRKSSMCSSANSSCSRSSGGGGGGGGSLGGGGGSQPHSPTSSSSYRYRTSLPHQPQGGIAAHRLSSVSSHDSGFVSQDANIYSKPPSPMPSDITSQKSSSSASSEASETCQSVSECSSPTMDWSKVGQYEQPTAAAAVVQRRKEPVDRVRESELSPTSHAFAGPSHSDEGQRPRMTPSTIAAKHTEEASPAASDLAMVLTRGLSMEQQKSSRDSLQYSSGYSTETTTPSCSEDTIPSQGSDYDCYSVNGDNEAPDSQAQEFDKSSTIPRHSNIAQNYRRMIQTKRPASTAGLPSAVHGPGAHGIPGQPSGGGAGIPGTATIRRTPSTKPGVRRTLSSVGPIPIRPPIVPVKTPKVPGDSHSPGATGCASASSGQVGGVPVRVGSEECVFFTGVEDTQGALDYVKASPKRLSLPNTAWGSGAALEVYAQQQAGHSAGPGAGSEEDQLIAANRHSLVEKIGELVASAHALGEGQFPFPALPDDPASPPNVGSADTQTGTDEKEGSGDMLTTIRRGVRLRKTVSNDRSAPRIL</sequence>
<dbReference type="SUPFAM" id="SSF103657">
    <property type="entry name" value="BAR/IMD domain-like"/>
    <property type="match status" value="1"/>
</dbReference>
<organism evidence="9 10">
    <name type="scientific">Cynoglossus semilaevis</name>
    <name type="common">Tongue sole</name>
    <dbReference type="NCBI Taxonomy" id="244447"/>
    <lineage>
        <taxon>Eukaryota</taxon>
        <taxon>Metazoa</taxon>
        <taxon>Chordata</taxon>
        <taxon>Craniata</taxon>
        <taxon>Vertebrata</taxon>
        <taxon>Euteleostomi</taxon>
        <taxon>Actinopterygii</taxon>
        <taxon>Neopterygii</taxon>
        <taxon>Teleostei</taxon>
        <taxon>Neoteleostei</taxon>
        <taxon>Acanthomorphata</taxon>
        <taxon>Carangaria</taxon>
        <taxon>Pleuronectiformes</taxon>
        <taxon>Pleuronectoidei</taxon>
        <taxon>Cynoglossidae</taxon>
        <taxon>Cynoglossinae</taxon>
        <taxon>Cynoglossus</taxon>
    </lineage>
</organism>
<evidence type="ECO:0000313" key="10">
    <source>
        <dbReference type="Proteomes" id="UP000265120"/>
    </source>
</evidence>
<keyword evidence="5" id="KW-0009">Actin-binding</keyword>
<feature type="region of interest" description="Disordered" evidence="7">
    <location>
        <begin position="263"/>
        <end position="548"/>
    </location>
</feature>
<keyword evidence="2" id="KW-0963">Cytoplasm</keyword>
<keyword evidence="3" id="KW-0597">Phosphoprotein</keyword>
<comment type="similarity">
    <text evidence="6">Belongs to the MTSS family.</text>
</comment>
<evidence type="ECO:0000256" key="5">
    <source>
        <dbReference type="ARBA" id="ARBA00023203"/>
    </source>
</evidence>
<protein>
    <submittedName>
        <fullName evidence="9">MTSS I-BAR domain containing 2b</fullName>
    </submittedName>
</protein>
<dbReference type="Ensembl" id="ENSCSET00000000678.1">
    <property type="protein sequence ID" value="ENSCSEP00000000650.1"/>
    <property type="gene ID" value="ENSCSEG00000000461.1"/>
</dbReference>
<dbReference type="InterPro" id="IPR013606">
    <property type="entry name" value="I-BAR_dom"/>
</dbReference>
<name>A0A3P8UK36_CYNSE</name>
<dbReference type="GeneID" id="103378637"/>
<proteinExistence type="inferred from homology"/>
<evidence type="ECO:0000313" key="9">
    <source>
        <dbReference type="Ensembl" id="ENSCSEP00000000650.1"/>
    </source>
</evidence>
<dbReference type="GO" id="GO:0030031">
    <property type="term" value="P:cell projection assembly"/>
    <property type="evidence" value="ECO:0007669"/>
    <property type="project" value="TreeGrafter"/>
</dbReference>
<evidence type="ECO:0000259" key="8">
    <source>
        <dbReference type="PROSITE" id="PS51338"/>
    </source>
</evidence>
<keyword evidence="10" id="KW-1185">Reference proteome</keyword>
<keyword evidence="4" id="KW-0175">Coiled coil</keyword>
<feature type="region of interest" description="Disordered" evidence="7">
    <location>
        <begin position="574"/>
        <end position="650"/>
    </location>
</feature>
<evidence type="ECO:0000256" key="1">
    <source>
        <dbReference type="ARBA" id="ARBA00004496"/>
    </source>
</evidence>
<dbReference type="InterPro" id="IPR027267">
    <property type="entry name" value="AH/BAR_dom_sf"/>
</dbReference>
<dbReference type="KEGG" id="csem:103378637"/>
<feature type="compositionally biased region" description="Polar residues" evidence="7">
    <location>
        <begin position="480"/>
        <end position="515"/>
    </location>
</feature>
<reference evidence="9 10" key="1">
    <citation type="journal article" date="2014" name="Nat. Genet.">
        <title>Whole-genome sequence of a flatfish provides insights into ZW sex chromosome evolution and adaptation to a benthic lifestyle.</title>
        <authorList>
            <person name="Chen S."/>
            <person name="Zhang G."/>
            <person name="Shao C."/>
            <person name="Huang Q."/>
            <person name="Liu G."/>
            <person name="Zhang P."/>
            <person name="Song W."/>
            <person name="An N."/>
            <person name="Chalopin D."/>
            <person name="Volff J.N."/>
            <person name="Hong Y."/>
            <person name="Li Q."/>
            <person name="Sha Z."/>
            <person name="Zhou H."/>
            <person name="Xie M."/>
            <person name="Yu Q."/>
            <person name="Liu Y."/>
            <person name="Xiang H."/>
            <person name="Wang N."/>
            <person name="Wu K."/>
            <person name="Yang C."/>
            <person name="Zhou Q."/>
            <person name="Liao X."/>
            <person name="Yang L."/>
            <person name="Hu Q."/>
            <person name="Zhang J."/>
            <person name="Meng L."/>
            <person name="Jin L."/>
            <person name="Tian Y."/>
            <person name="Lian J."/>
            <person name="Yang J."/>
            <person name="Miao G."/>
            <person name="Liu S."/>
            <person name="Liang Z."/>
            <person name="Yan F."/>
            <person name="Li Y."/>
            <person name="Sun B."/>
            <person name="Zhang H."/>
            <person name="Zhang J."/>
            <person name="Zhu Y."/>
            <person name="Du M."/>
            <person name="Zhao Y."/>
            <person name="Schartl M."/>
            <person name="Tang Q."/>
            <person name="Wang J."/>
        </authorList>
    </citation>
    <scope>NUCLEOTIDE SEQUENCE</scope>
</reference>
<dbReference type="Gene3D" id="1.20.1270.60">
    <property type="entry name" value="Arfaptin homology (AH) domain/BAR domain"/>
    <property type="match status" value="1"/>
</dbReference>
<feature type="compositionally biased region" description="Basic and acidic residues" evidence="7">
    <location>
        <begin position="416"/>
        <end position="428"/>
    </location>
</feature>
<evidence type="ECO:0000256" key="2">
    <source>
        <dbReference type="ARBA" id="ARBA00022490"/>
    </source>
</evidence>
<dbReference type="PANTHER" id="PTHR15708">
    <property type="entry name" value="ACTIN BUNDLING/MISSING IN METASTASIS-RELATED"/>
    <property type="match status" value="1"/>
</dbReference>
<dbReference type="GeneTree" id="ENSGT00950000183156"/>
<feature type="compositionally biased region" description="Gly residues" evidence="7">
    <location>
        <begin position="293"/>
        <end position="309"/>
    </location>
</feature>
<dbReference type="GO" id="GO:0009898">
    <property type="term" value="C:cytoplasmic side of plasma membrane"/>
    <property type="evidence" value="ECO:0007669"/>
    <property type="project" value="TreeGrafter"/>
</dbReference>
<dbReference type="GO" id="GO:0003779">
    <property type="term" value="F:actin binding"/>
    <property type="evidence" value="ECO:0007669"/>
    <property type="project" value="UniProtKB-KW"/>
</dbReference>
<feature type="compositionally biased region" description="Low complexity" evidence="7">
    <location>
        <begin position="369"/>
        <end position="387"/>
    </location>
</feature>
<feature type="compositionally biased region" description="Low complexity" evidence="7">
    <location>
        <begin position="263"/>
        <end position="292"/>
    </location>
</feature>
<accession>A0A3P8UK36</accession>
<dbReference type="CDD" id="cd22060">
    <property type="entry name" value="WH2_MTSS1"/>
    <property type="match status" value="1"/>
</dbReference>
<dbReference type="Proteomes" id="UP000265120">
    <property type="component" value="Chromosome 5"/>
</dbReference>
<dbReference type="GO" id="GO:0007009">
    <property type="term" value="P:plasma membrane organization"/>
    <property type="evidence" value="ECO:0007669"/>
    <property type="project" value="InterPro"/>
</dbReference>